<dbReference type="Pfam" id="PF13247">
    <property type="entry name" value="Fer4_11"/>
    <property type="match status" value="1"/>
</dbReference>
<dbReference type="PROSITE" id="PS51379">
    <property type="entry name" value="4FE4S_FER_2"/>
    <property type="match status" value="4"/>
</dbReference>
<keyword evidence="3" id="KW-0411">Iron-sulfur</keyword>
<dbReference type="PRINTS" id="PR00368">
    <property type="entry name" value="FADPNR"/>
</dbReference>
<keyword evidence="2" id="KW-0408">Iron</keyword>
<evidence type="ECO:0000256" key="2">
    <source>
        <dbReference type="ARBA" id="ARBA00023004"/>
    </source>
</evidence>
<feature type="domain" description="4Fe-4S ferredoxin-type" evidence="5">
    <location>
        <begin position="651"/>
        <end position="670"/>
    </location>
</feature>
<name>A0AA86MI06_9BURK</name>
<feature type="domain" description="4Fe-4S ferredoxin-type" evidence="5">
    <location>
        <begin position="720"/>
        <end position="748"/>
    </location>
</feature>
<dbReference type="PANTHER" id="PTHR24567">
    <property type="entry name" value="CRP FAMILY TRANSCRIPTIONAL REGULATORY PROTEIN"/>
    <property type="match status" value="1"/>
</dbReference>
<dbReference type="CDD" id="cd00038">
    <property type="entry name" value="CAP_ED"/>
    <property type="match status" value="2"/>
</dbReference>
<dbReference type="KEGG" id="lto:RGQ30_11930"/>
<dbReference type="InterPro" id="IPR050397">
    <property type="entry name" value="Env_Response_Regulators"/>
</dbReference>
<evidence type="ECO:0000256" key="1">
    <source>
        <dbReference type="ARBA" id="ARBA00022723"/>
    </source>
</evidence>
<dbReference type="GO" id="GO:0046872">
    <property type="term" value="F:metal ion binding"/>
    <property type="evidence" value="ECO:0007669"/>
    <property type="project" value="UniProtKB-KW"/>
</dbReference>
<dbReference type="Gene3D" id="3.50.50.60">
    <property type="entry name" value="FAD/NAD(P)-binding domain"/>
    <property type="match status" value="2"/>
</dbReference>
<dbReference type="PROSITE" id="PS00889">
    <property type="entry name" value="CNMP_BINDING_2"/>
    <property type="match status" value="1"/>
</dbReference>
<dbReference type="InterPro" id="IPR018488">
    <property type="entry name" value="cNMP-bd_CS"/>
</dbReference>
<feature type="domain" description="4Fe-4S ferredoxin-type" evidence="5">
    <location>
        <begin position="688"/>
        <end position="719"/>
    </location>
</feature>
<reference evidence="6 7" key="1">
    <citation type="submission" date="2023-10" db="EMBL/GenBank/DDBJ databases">
        <title>Complete Genome Sequence of Limnobacter thiooxidans CS-K2T, Isolated from freshwater lake sediments in Bavaria, Germany.</title>
        <authorList>
            <person name="Naruki M."/>
            <person name="Watanabe A."/>
            <person name="Warashina T."/>
            <person name="Morita T."/>
            <person name="Arakawa K."/>
        </authorList>
    </citation>
    <scope>NUCLEOTIDE SEQUENCE [LARGE SCALE GENOMIC DNA]</scope>
    <source>
        <strain evidence="6 7">CS-K2</strain>
    </source>
</reference>
<dbReference type="SUPFAM" id="SSF54862">
    <property type="entry name" value="4Fe-4S ferredoxins"/>
    <property type="match status" value="1"/>
</dbReference>
<proteinExistence type="predicted"/>
<dbReference type="GO" id="GO:0051536">
    <property type="term" value="F:iron-sulfur cluster binding"/>
    <property type="evidence" value="ECO:0007669"/>
    <property type="project" value="UniProtKB-KW"/>
</dbReference>
<dbReference type="PRINTS" id="PR00469">
    <property type="entry name" value="PNDRDTASEII"/>
</dbReference>
<protein>
    <recommendedName>
        <fullName evidence="8">Cyclic nucleotide-binding protein</fullName>
    </recommendedName>
</protein>
<accession>A0AA86MI06</accession>
<evidence type="ECO:0000313" key="6">
    <source>
        <dbReference type="EMBL" id="BET25692.1"/>
    </source>
</evidence>
<dbReference type="GO" id="GO:0003700">
    <property type="term" value="F:DNA-binding transcription factor activity"/>
    <property type="evidence" value="ECO:0007669"/>
    <property type="project" value="TreeGrafter"/>
</dbReference>
<evidence type="ECO:0000259" key="5">
    <source>
        <dbReference type="PROSITE" id="PS51379"/>
    </source>
</evidence>
<feature type="domain" description="Cyclic nucleotide-binding" evidence="4">
    <location>
        <begin position="375"/>
        <end position="494"/>
    </location>
</feature>
<dbReference type="InterPro" id="IPR018490">
    <property type="entry name" value="cNMP-bd_dom_sf"/>
</dbReference>
<dbReference type="InterPro" id="IPR017896">
    <property type="entry name" value="4Fe4S_Fe-S-bd"/>
</dbReference>
<dbReference type="EMBL" id="AP028947">
    <property type="protein sequence ID" value="BET25692.1"/>
    <property type="molecule type" value="Genomic_DNA"/>
</dbReference>
<feature type="domain" description="4Fe-4S ferredoxin-type" evidence="5">
    <location>
        <begin position="780"/>
        <end position="813"/>
    </location>
</feature>
<dbReference type="Proteomes" id="UP001329151">
    <property type="component" value="Chromosome"/>
</dbReference>
<dbReference type="AlphaFoldDB" id="A0AA86MI06"/>
<dbReference type="InterPro" id="IPR017900">
    <property type="entry name" value="4Fe4S_Fe_S_CS"/>
</dbReference>
<feature type="domain" description="Cyclic nucleotide-binding" evidence="4">
    <location>
        <begin position="513"/>
        <end position="620"/>
    </location>
</feature>
<keyword evidence="7" id="KW-1185">Reference proteome</keyword>
<evidence type="ECO:0000256" key="3">
    <source>
        <dbReference type="ARBA" id="ARBA00023014"/>
    </source>
</evidence>
<dbReference type="SUPFAM" id="SSF51206">
    <property type="entry name" value="cAMP-binding domain-like"/>
    <property type="match status" value="2"/>
</dbReference>
<dbReference type="SMART" id="SM00100">
    <property type="entry name" value="cNMP"/>
    <property type="match status" value="2"/>
</dbReference>
<dbReference type="CDD" id="cd16367">
    <property type="entry name" value="DMSOR_beta_like"/>
    <property type="match status" value="1"/>
</dbReference>
<sequence>MNQETKTLKPMFADVPADLDIAIVGSGPAGLSAASRAQQLGCNYVLFEGESHASDTIYKYQKGKHVMAEPGFLPLRSGMQFEAGKREYILGTWDKQLADQRVNIRYKKKVSTIKKLNDGAGPFELECEDGSKTTARTVILGIGLQGNIRKIGAEGDDLPAVQYTLSDPDEFQNETIVVIGAGDAAIENALGLMRKNKVFLVNRREEFARCKEGNLSQILAADNNEDLKILYNTSTIRIEEIVGTKDCEPCMNYVFKGPEGEQTLPVHRIIARLGATPPRTLVESFGVQFPNSDPSAVPALSETYESNVPGLFIVGALGGYPLIKQAMNQGYEVVDTILGLPVVPADEPLLAAKFKPLGNQSVSEVLDLILSNVPIFSGITKLQLREFMLESDLLKPAKGQIIFRKNDYTSTFFSIVEGSVDIDLVGKDGKPMVINLPRGHYFGEMGLISGRRRTATIRAGDNCVLVETPRKAMLKLIASVESVRKTIDETFVRRAISTYLAPPLDNAAIDELLSDGIDVRRYAKGEALFKDGDPADGLYLIRRGSVAISKVIKDKDVVLSYVSAGNYVGEMALLSNNPRSATVTASVFTEALVLPVAPVQRVLASNPDWKSVLLAQASKRVKSNVFREDQAFRDSDLIRFLMQEGLGEATDALIIDENLCVQCDNCETACADTHNGTSRLDRSAGPTFQNIHIPTSCRHCEHPHCMKDCPPDAIRRNENGEVMIADSCIGCGNCERNCPYGVIKMAVKAPPKKGNLLTWLLFGLGDTPGEREAAYDPNAIKKAVKCDMCAGSTGGPACVRACPTGAAIRISPEQYLVKQAEPG</sequence>
<dbReference type="SUPFAM" id="SSF51905">
    <property type="entry name" value="FAD/NAD(P)-binding domain"/>
    <property type="match status" value="1"/>
</dbReference>
<dbReference type="InterPro" id="IPR014710">
    <property type="entry name" value="RmlC-like_jellyroll"/>
</dbReference>
<evidence type="ECO:0000259" key="4">
    <source>
        <dbReference type="PROSITE" id="PS50042"/>
    </source>
</evidence>
<dbReference type="PROSITE" id="PS50042">
    <property type="entry name" value="CNMP_BINDING_3"/>
    <property type="match status" value="2"/>
</dbReference>
<dbReference type="Gene3D" id="2.60.120.10">
    <property type="entry name" value="Jelly Rolls"/>
    <property type="match status" value="2"/>
</dbReference>
<dbReference type="PROSITE" id="PS00198">
    <property type="entry name" value="4FE4S_FER_1"/>
    <property type="match status" value="1"/>
</dbReference>
<dbReference type="Pfam" id="PF13738">
    <property type="entry name" value="Pyr_redox_3"/>
    <property type="match status" value="1"/>
</dbReference>
<dbReference type="InterPro" id="IPR000595">
    <property type="entry name" value="cNMP-bd_dom"/>
</dbReference>
<evidence type="ECO:0008006" key="8">
    <source>
        <dbReference type="Google" id="ProtNLM"/>
    </source>
</evidence>
<evidence type="ECO:0000313" key="7">
    <source>
        <dbReference type="Proteomes" id="UP001329151"/>
    </source>
</evidence>
<dbReference type="RefSeq" id="WP_130556778.1">
    <property type="nucleotide sequence ID" value="NZ_AP028947.1"/>
</dbReference>
<dbReference type="InterPro" id="IPR036188">
    <property type="entry name" value="FAD/NAD-bd_sf"/>
</dbReference>
<dbReference type="PANTHER" id="PTHR24567:SF74">
    <property type="entry name" value="HTH-TYPE TRANSCRIPTIONAL REGULATOR ARCR"/>
    <property type="match status" value="1"/>
</dbReference>
<dbReference type="Pfam" id="PF00027">
    <property type="entry name" value="cNMP_binding"/>
    <property type="match status" value="2"/>
</dbReference>
<keyword evidence="1" id="KW-0479">Metal-binding</keyword>
<dbReference type="Gene3D" id="3.30.70.20">
    <property type="match status" value="2"/>
</dbReference>
<dbReference type="GO" id="GO:0005829">
    <property type="term" value="C:cytosol"/>
    <property type="evidence" value="ECO:0007669"/>
    <property type="project" value="TreeGrafter"/>
</dbReference>
<organism evidence="6 7">
    <name type="scientific">Limnobacter thiooxidans</name>
    <dbReference type="NCBI Taxonomy" id="131080"/>
    <lineage>
        <taxon>Bacteria</taxon>
        <taxon>Pseudomonadati</taxon>
        <taxon>Pseudomonadota</taxon>
        <taxon>Betaproteobacteria</taxon>
        <taxon>Burkholderiales</taxon>
        <taxon>Burkholderiaceae</taxon>
        <taxon>Limnobacter</taxon>
    </lineage>
</organism>
<gene>
    <name evidence="6" type="ORF">RGQ30_11930</name>
</gene>